<keyword evidence="10" id="KW-1185">Reference proteome</keyword>
<accession>A0A6P8HFP8</accession>
<dbReference type="GO" id="GO:0003677">
    <property type="term" value="F:DNA binding"/>
    <property type="evidence" value="ECO:0007669"/>
    <property type="project" value="UniProtKB-KW"/>
</dbReference>
<keyword evidence="5 6" id="KW-0539">Nucleus</keyword>
<dbReference type="FunFam" id="3.10.150.10:FF:000008">
    <property type="entry name" value="Proliferating cell nuclear antigen"/>
    <property type="match status" value="1"/>
</dbReference>
<dbReference type="AlphaFoldDB" id="A0A6P8HFP8"/>
<dbReference type="NCBIfam" id="TIGR00590">
    <property type="entry name" value="pcna"/>
    <property type="match status" value="1"/>
</dbReference>
<dbReference type="CDD" id="cd00577">
    <property type="entry name" value="PCNA"/>
    <property type="match status" value="1"/>
</dbReference>
<dbReference type="Pfam" id="PF02747">
    <property type="entry name" value="PCNA_C"/>
    <property type="match status" value="1"/>
</dbReference>
<reference evidence="11" key="1">
    <citation type="submission" date="2025-08" db="UniProtKB">
        <authorList>
            <consortium name="RefSeq"/>
        </authorList>
    </citation>
    <scope>IDENTIFICATION</scope>
    <source>
        <tissue evidence="11">Tentacle</tissue>
    </source>
</reference>
<organism evidence="10 11">
    <name type="scientific">Actinia tenebrosa</name>
    <name type="common">Australian red waratah sea anemone</name>
    <dbReference type="NCBI Taxonomy" id="6105"/>
    <lineage>
        <taxon>Eukaryota</taxon>
        <taxon>Metazoa</taxon>
        <taxon>Cnidaria</taxon>
        <taxon>Anthozoa</taxon>
        <taxon>Hexacorallia</taxon>
        <taxon>Actiniaria</taxon>
        <taxon>Actiniidae</taxon>
        <taxon>Actinia</taxon>
    </lineage>
</organism>
<dbReference type="InterPro" id="IPR022648">
    <property type="entry name" value="Pr_cel_nuc_antig_N"/>
</dbReference>
<dbReference type="KEGG" id="aten:116290834"/>
<keyword evidence="3 7" id="KW-0235">DNA replication</keyword>
<evidence type="ECO:0000256" key="1">
    <source>
        <dbReference type="ARBA" id="ARBA00004123"/>
    </source>
</evidence>
<dbReference type="Proteomes" id="UP000515163">
    <property type="component" value="Unplaced"/>
</dbReference>
<sequence>MFEGKLTQGNLLKKIIEAIKDIVTSGNWECSTTGLSLQAMDSSHVCLVSLQLKSDAFDPYRCDRNITLGLETNMLSKILKCAGNDDTITISSADNGDTVSFLFESPNGEKTSTYTTKLMDIDSDNLGIPDQKYDATVKLPSHEFQRIIRDLSQMGDSVIIACTKDGVTFSVNGDSGSGKITLRQNASVDKSGEQISIDLNEPVVLTFALRYMSFFTKATPLSSEVTMSLKKEIPLVLEYSFEDVGQVRYYLAPKIDEEEMTES</sequence>
<dbReference type="InterPro" id="IPR022649">
    <property type="entry name" value="Pr_cel_nuc_antig_C"/>
</dbReference>
<dbReference type="InterPro" id="IPR000730">
    <property type="entry name" value="Pr_cel_nuc_antig"/>
</dbReference>
<dbReference type="InterPro" id="IPR022659">
    <property type="entry name" value="Pr_cel_nuc_antig_CS"/>
</dbReference>
<evidence type="ECO:0000313" key="10">
    <source>
        <dbReference type="Proteomes" id="UP000515163"/>
    </source>
</evidence>
<dbReference type="GeneID" id="116290834"/>
<dbReference type="GO" id="GO:0019985">
    <property type="term" value="P:translesion synthesis"/>
    <property type="evidence" value="ECO:0007669"/>
    <property type="project" value="TreeGrafter"/>
</dbReference>
<gene>
    <name evidence="11" type="primary">LOC116290834</name>
</gene>
<dbReference type="GO" id="GO:0006275">
    <property type="term" value="P:regulation of DNA replication"/>
    <property type="evidence" value="ECO:0007669"/>
    <property type="project" value="InterPro"/>
</dbReference>
<dbReference type="GO" id="GO:0030337">
    <property type="term" value="F:DNA polymerase processivity factor activity"/>
    <property type="evidence" value="ECO:0007669"/>
    <property type="project" value="InterPro"/>
</dbReference>
<dbReference type="SUPFAM" id="SSF55979">
    <property type="entry name" value="DNA clamp"/>
    <property type="match status" value="2"/>
</dbReference>
<proteinExistence type="inferred from homology"/>
<dbReference type="PROSITE" id="PS01251">
    <property type="entry name" value="PCNA_1"/>
    <property type="match status" value="1"/>
</dbReference>
<dbReference type="RefSeq" id="XP_031553803.1">
    <property type="nucleotide sequence ID" value="XM_031697943.1"/>
</dbReference>
<evidence type="ECO:0000256" key="5">
    <source>
        <dbReference type="ARBA" id="ARBA00023242"/>
    </source>
</evidence>
<feature type="domain" description="Proliferating cell nuclear antigen PCNA C-terminal" evidence="9">
    <location>
        <begin position="127"/>
        <end position="254"/>
    </location>
</feature>
<evidence type="ECO:0000256" key="4">
    <source>
        <dbReference type="ARBA" id="ARBA00023125"/>
    </source>
</evidence>
<dbReference type="Gene3D" id="3.70.10.10">
    <property type="match status" value="1"/>
</dbReference>
<dbReference type="FunFam" id="3.70.10.10:FF:000001">
    <property type="entry name" value="Proliferating cell nuclear antigen"/>
    <property type="match status" value="1"/>
</dbReference>
<protein>
    <recommendedName>
        <fullName evidence="6">DNA sliding clamp PCNA</fullName>
    </recommendedName>
</protein>
<dbReference type="GO" id="GO:0006298">
    <property type="term" value="P:mismatch repair"/>
    <property type="evidence" value="ECO:0007669"/>
    <property type="project" value="TreeGrafter"/>
</dbReference>
<dbReference type="GO" id="GO:0043626">
    <property type="term" value="C:PCNA complex"/>
    <property type="evidence" value="ECO:0007669"/>
    <property type="project" value="TreeGrafter"/>
</dbReference>
<dbReference type="HAMAP" id="MF_00317">
    <property type="entry name" value="DNApol_clamp_arch"/>
    <property type="match status" value="1"/>
</dbReference>
<evidence type="ECO:0000259" key="8">
    <source>
        <dbReference type="Pfam" id="PF00705"/>
    </source>
</evidence>
<dbReference type="GO" id="GO:0006272">
    <property type="term" value="P:leading strand elongation"/>
    <property type="evidence" value="ECO:0007669"/>
    <property type="project" value="TreeGrafter"/>
</dbReference>
<evidence type="ECO:0000256" key="7">
    <source>
        <dbReference type="RuleBase" id="RU003671"/>
    </source>
</evidence>
<dbReference type="InParanoid" id="A0A6P8HFP8"/>
<comment type="similarity">
    <text evidence="2 7">Belongs to the PCNA family.</text>
</comment>
<comment type="subcellular location">
    <subcellularLocation>
        <location evidence="1 6">Nucleus</location>
    </subcellularLocation>
</comment>
<evidence type="ECO:0000256" key="2">
    <source>
        <dbReference type="ARBA" id="ARBA00010462"/>
    </source>
</evidence>
<evidence type="ECO:0000256" key="3">
    <source>
        <dbReference type="ARBA" id="ARBA00022705"/>
    </source>
</evidence>
<keyword evidence="4 7" id="KW-0238">DNA-binding</keyword>
<evidence type="ECO:0000256" key="6">
    <source>
        <dbReference type="RuleBase" id="RU000641"/>
    </source>
</evidence>
<dbReference type="FunFam" id="3.10.150.10:FF:000006">
    <property type="entry name" value="Proliferating cell nuclear antigen"/>
    <property type="match status" value="1"/>
</dbReference>
<dbReference type="PANTHER" id="PTHR11352:SF0">
    <property type="entry name" value="PROLIFERATING CELL NUCLEAR ANTIGEN"/>
    <property type="match status" value="1"/>
</dbReference>
<evidence type="ECO:0000313" key="11">
    <source>
        <dbReference type="RefSeq" id="XP_031553803.1"/>
    </source>
</evidence>
<feature type="domain" description="Proliferating cell nuclear antigen PCNA N-terminal" evidence="8">
    <location>
        <begin position="1"/>
        <end position="124"/>
    </location>
</feature>
<name>A0A6P8HFP8_ACTTE</name>
<evidence type="ECO:0000259" key="9">
    <source>
        <dbReference type="Pfam" id="PF02747"/>
    </source>
</evidence>
<dbReference type="FunCoup" id="A0A6P8HFP8">
    <property type="interactions" value="2495"/>
</dbReference>
<dbReference type="Pfam" id="PF00705">
    <property type="entry name" value="PCNA_N"/>
    <property type="match status" value="1"/>
</dbReference>
<dbReference type="PRINTS" id="PR00339">
    <property type="entry name" value="PCNACYCLIN"/>
</dbReference>
<dbReference type="OrthoDB" id="534348at2759"/>
<comment type="function">
    <text evidence="6">This protein is an auxiliary protein of DNA polymerase delta and is involved in the control of eukaryotic DNA replication by increasing the polymerase's processivity during elongation of the leading strand.</text>
</comment>
<dbReference type="PANTHER" id="PTHR11352">
    <property type="entry name" value="PROLIFERATING CELL NUCLEAR ANTIGEN"/>
    <property type="match status" value="1"/>
</dbReference>
<dbReference type="InterPro" id="IPR046938">
    <property type="entry name" value="DNA_clamp_sf"/>
</dbReference>